<dbReference type="AlphaFoldDB" id="A0A7X5J9P5"/>
<gene>
    <name evidence="1" type="ORF">GWI72_09545</name>
</gene>
<dbReference type="Pfam" id="PF13670">
    <property type="entry name" value="PepSY_2"/>
    <property type="match status" value="1"/>
</dbReference>
<name>A0A7X5J9P5_9HYPH</name>
<accession>A0A7X5J9P5</accession>
<dbReference type="Proteomes" id="UP000586722">
    <property type="component" value="Unassembled WGS sequence"/>
</dbReference>
<evidence type="ECO:0000313" key="2">
    <source>
        <dbReference type="Proteomes" id="UP000586722"/>
    </source>
</evidence>
<dbReference type="EMBL" id="JAABLQ010000001">
    <property type="protein sequence ID" value="NBN78510.1"/>
    <property type="molecule type" value="Genomic_DNA"/>
</dbReference>
<proteinExistence type="predicted"/>
<dbReference type="InterPro" id="IPR025711">
    <property type="entry name" value="PepSY"/>
</dbReference>
<protein>
    <submittedName>
        <fullName evidence="1">PepSY domain-containing protein</fullName>
    </submittedName>
</protein>
<reference evidence="2" key="1">
    <citation type="submission" date="2020-01" db="EMBL/GenBank/DDBJ databases">
        <authorList>
            <person name="Fang Y."/>
            <person name="Sun R."/>
            <person name="Nie L."/>
            <person name="He J."/>
            <person name="Hao L."/>
            <person name="Wang L."/>
            <person name="Su S."/>
            <person name="Lv E."/>
            <person name="Zhang Z."/>
            <person name="Xie R."/>
            <person name="Liu H."/>
        </authorList>
    </citation>
    <scope>NUCLEOTIDE SEQUENCE [LARGE SCALE GENOMIC DNA]</scope>
    <source>
        <strain evidence="2">XCT-53</strain>
    </source>
</reference>
<sequence length="94" mass="10050">MRKILIASCLLAAVAAAPLGASASDVNLPVNVPKDQWLSVEQIAAKFKADGYDVRKVEIDDGVYEVYAIDAKGMRLEAHVHPATGEILKSGQDD</sequence>
<dbReference type="RefSeq" id="WP_161674303.1">
    <property type="nucleotide sequence ID" value="NZ_JAABLP010000001.1"/>
</dbReference>
<comment type="caution">
    <text evidence="1">The sequence shown here is derived from an EMBL/GenBank/DDBJ whole genome shotgun (WGS) entry which is preliminary data.</text>
</comment>
<evidence type="ECO:0000313" key="1">
    <source>
        <dbReference type="EMBL" id="NBN78510.1"/>
    </source>
</evidence>
<keyword evidence="2" id="KW-1185">Reference proteome</keyword>
<organism evidence="1 2">
    <name type="scientific">Pannonibacter tanglangensis</name>
    <dbReference type="NCBI Taxonomy" id="2750084"/>
    <lineage>
        <taxon>Bacteria</taxon>
        <taxon>Pseudomonadati</taxon>
        <taxon>Pseudomonadota</taxon>
        <taxon>Alphaproteobacteria</taxon>
        <taxon>Hyphomicrobiales</taxon>
        <taxon>Stappiaceae</taxon>
        <taxon>Pannonibacter</taxon>
    </lineage>
</organism>